<reference evidence="6" key="1">
    <citation type="submission" date="2025-08" db="UniProtKB">
        <authorList>
            <consortium name="Ensembl"/>
        </authorList>
    </citation>
    <scope>IDENTIFICATION</scope>
</reference>
<evidence type="ECO:0000259" key="5">
    <source>
        <dbReference type="Pfam" id="PF07686"/>
    </source>
</evidence>
<name>A0A670ZG77_PSETE</name>
<dbReference type="OMA" id="CSYEADW"/>
<dbReference type="SUPFAM" id="SSF48726">
    <property type="entry name" value="Immunoglobulin"/>
    <property type="match status" value="1"/>
</dbReference>
<organism evidence="6 7">
    <name type="scientific">Pseudonaja textilis</name>
    <name type="common">Eastern brown snake</name>
    <dbReference type="NCBI Taxonomy" id="8673"/>
    <lineage>
        <taxon>Eukaryota</taxon>
        <taxon>Metazoa</taxon>
        <taxon>Chordata</taxon>
        <taxon>Craniata</taxon>
        <taxon>Vertebrata</taxon>
        <taxon>Euteleostomi</taxon>
        <taxon>Lepidosauria</taxon>
        <taxon>Squamata</taxon>
        <taxon>Bifurcata</taxon>
        <taxon>Unidentata</taxon>
        <taxon>Episquamata</taxon>
        <taxon>Toxicofera</taxon>
        <taxon>Serpentes</taxon>
        <taxon>Colubroidea</taxon>
        <taxon>Elapidae</taxon>
        <taxon>Hydrophiinae</taxon>
        <taxon>Pseudonaja</taxon>
    </lineage>
</organism>
<sequence>IYQKLLCCGLSCPTDAEDVVEQTRTAMIVTEGNLFLIQCSYEADWSVTNDPFWYIQLPGQPPKFFLSENEDNKQGFQVSHIPGENKRSGIFNLMKATSQLNDSAFYLCAFTSLCSA</sequence>
<dbReference type="GO" id="GO:0002250">
    <property type="term" value="P:adaptive immune response"/>
    <property type="evidence" value="ECO:0007669"/>
    <property type="project" value="UniProtKB-KW"/>
</dbReference>
<dbReference type="Pfam" id="PF07686">
    <property type="entry name" value="V-set"/>
    <property type="match status" value="1"/>
</dbReference>
<dbReference type="Gene3D" id="2.60.40.10">
    <property type="entry name" value="Immunoglobulins"/>
    <property type="match status" value="1"/>
</dbReference>
<dbReference type="GeneTree" id="ENSGT00960000189462"/>
<keyword evidence="1" id="KW-0732">Signal</keyword>
<dbReference type="InterPro" id="IPR013106">
    <property type="entry name" value="Ig_V-set"/>
</dbReference>
<proteinExistence type="predicted"/>
<dbReference type="Proteomes" id="UP000472273">
    <property type="component" value="Unplaced"/>
</dbReference>
<dbReference type="PANTHER" id="PTHR19367:SF18">
    <property type="entry name" value="T CELL RECEPTOR ALPHA VARIABLE 16"/>
    <property type="match status" value="1"/>
</dbReference>
<dbReference type="Ensembl" id="ENSPTXT00000022590.1">
    <property type="protein sequence ID" value="ENSPTXP00000021918.1"/>
    <property type="gene ID" value="ENSPTXG00000015160.1"/>
</dbReference>
<dbReference type="InterPro" id="IPR013783">
    <property type="entry name" value="Ig-like_fold"/>
</dbReference>
<evidence type="ECO:0000256" key="1">
    <source>
        <dbReference type="ARBA" id="ARBA00022729"/>
    </source>
</evidence>
<evidence type="ECO:0000256" key="4">
    <source>
        <dbReference type="ARBA" id="ARBA00023319"/>
    </source>
</evidence>
<accession>A0A670ZG77</accession>
<keyword evidence="2" id="KW-1064">Adaptive immunity</keyword>
<evidence type="ECO:0000256" key="3">
    <source>
        <dbReference type="ARBA" id="ARBA00023170"/>
    </source>
</evidence>
<reference evidence="6" key="2">
    <citation type="submission" date="2025-09" db="UniProtKB">
        <authorList>
            <consortium name="Ensembl"/>
        </authorList>
    </citation>
    <scope>IDENTIFICATION</scope>
</reference>
<feature type="domain" description="Immunoglobulin V-set" evidence="5">
    <location>
        <begin position="23"/>
        <end position="110"/>
    </location>
</feature>
<keyword evidence="4" id="KW-0393">Immunoglobulin domain</keyword>
<protein>
    <recommendedName>
        <fullName evidence="5">Immunoglobulin V-set domain-containing protein</fullName>
    </recommendedName>
</protein>
<dbReference type="InterPro" id="IPR051287">
    <property type="entry name" value="TCR_variable_region"/>
</dbReference>
<dbReference type="PANTHER" id="PTHR19367">
    <property type="entry name" value="T-CELL RECEPTOR ALPHA CHAIN V REGION"/>
    <property type="match status" value="1"/>
</dbReference>
<dbReference type="AlphaFoldDB" id="A0A670ZG77"/>
<evidence type="ECO:0000256" key="2">
    <source>
        <dbReference type="ARBA" id="ARBA00023130"/>
    </source>
</evidence>
<dbReference type="InterPro" id="IPR036179">
    <property type="entry name" value="Ig-like_dom_sf"/>
</dbReference>
<keyword evidence="3" id="KW-0675">Receptor</keyword>
<keyword evidence="2" id="KW-0391">Immunity</keyword>
<evidence type="ECO:0000313" key="7">
    <source>
        <dbReference type="Proteomes" id="UP000472273"/>
    </source>
</evidence>
<keyword evidence="7" id="KW-1185">Reference proteome</keyword>
<evidence type="ECO:0000313" key="6">
    <source>
        <dbReference type="Ensembl" id="ENSPTXP00000021918.1"/>
    </source>
</evidence>